<feature type="domain" description="HU" evidence="2">
    <location>
        <begin position="1"/>
        <end position="126"/>
    </location>
</feature>
<keyword evidence="1 3" id="KW-0238">DNA-binding</keyword>
<reference evidence="3" key="1">
    <citation type="submission" date="2022-03" db="EMBL/GenBank/DDBJ databases">
        <title>Description of Abyssus ytuae gen. nov., sp. nov., a novel member of the family Flavobacteriaceae isolated from the sediment of Mariana Trench.</title>
        <authorList>
            <person name="Zhang J."/>
            <person name="Xu X."/>
        </authorList>
    </citation>
    <scope>NUCLEOTIDE SEQUENCE</scope>
    <source>
        <strain evidence="3">MT3330</strain>
    </source>
</reference>
<dbReference type="Gene3D" id="4.10.520.10">
    <property type="entry name" value="IHF-like DNA-binding proteins"/>
    <property type="match status" value="1"/>
</dbReference>
<accession>A0A9E7CY96</accession>
<dbReference type="InterPro" id="IPR010992">
    <property type="entry name" value="IHF-like_DNA-bd_dom_sf"/>
</dbReference>
<dbReference type="SUPFAM" id="SSF47729">
    <property type="entry name" value="IHF-like DNA-binding proteins"/>
    <property type="match status" value="1"/>
</dbReference>
<dbReference type="Proteomes" id="UP000831290">
    <property type="component" value="Chromosome"/>
</dbReference>
<name>A0A9E7CY96_9FLAO</name>
<dbReference type="EMBL" id="CP094358">
    <property type="protein sequence ID" value="UOB16420.1"/>
    <property type="molecule type" value="Genomic_DNA"/>
</dbReference>
<dbReference type="Pfam" id="PF18291">
    <property type="entry name" value="HU-HIG"/>
    <property type="match status" value="1"/>
</dbReference>
<evidence type="ECO:0000256" key="1">
    <source>
        <dbReference type="ARBA" id="ARBA00023125"/>
    </source>
</evidence>
<dbReference type="KEGG" id="fbm:MQE35_11805"/>
<protein>
    <submittedName>
        <fullName evidence="3">DNA-binding protein</fullName>
    </submittedName>
</protein>
<proteinExistence type="predicted"/>
<organism evidence="3 4">
    <name type="scientific">Abyssalbus ytuae</name>
    <dbReference type="NCBI Taxonomy" id="2926907"/>
    <lineage>
        <taxon>Bacteria</taxon>
        <taxon>Pseudomonadati</taxon>
        <taxon>Bacteroidota</taxon>
        <taxon>Flavobacteriia</taxon>
        <taxon>Flavobacteriales</taxon>
        <taxon>Flavobacteriaceae</taxon>
        <taxon>Abyssalbus</taxon>
    </lineage>
</organism>
<dbReference type="RefSeq" id="WP_255841600.1">
    <property type="nucleotide sequence ID" value="NZ_CP094358.1"/>
</dbReference>
<dbReference type="NCBIfam" id="TIGR01201">
    <property type="entry name" value="HU_rel"/>
    <property type="match status" value="1"/>
</dbReference>
<dbReference type="AlphaFoldDB" id="A0A9E7CY96"/>
<dbReference type="GO" id="GO:0003677">
    <property type="term" value="F:DNA binding"/>
    <property type="evidence" value="ECO:0007669"/>
    <property type="project" value="UniProtKB-KW"/>
</dbReference>
<sequence>MSIPFKVIERGQPGVAGGGTKKYYATGITTGETNIEALTTRIEKISTVSGADVRAVLYALVDVATDELAEGRIVRLGDLGSMRVSISSHGHDTPEEVTAHSVKNQKVLFTPGSKIKNMLKTLGFYKAPTP</sequence>
<evidence type="ECO:0000259" key="2">
    <source>
        <dbReference type="Pfam" id="PF18291"/>
    </source>
</evidence>
<keyword evidence="4" id="KW-1185">Reference proteome</keyword>
<gene>
    <name evidence="3" type="ORF">MQE35_11805</name>
</gene>
<evidence type="ECO:0000313" key="3">
    <source>
        <dbReference type="EMBL" id="UOB16420.1"/>
    </source>
</evidence>
<dbReference type="InterPro" id="IPR005902">
    <property type="entry name" value="HU_DNA-bd_put"/>
</dbReference>
<evidence type="ECO:0000313" key="4">
    <source>
        <dbReference type="Proteomes" id="UP000831290"/>
    </source>
</evidence>
<dbReference type="InterPro" id="IPR041607">
    <property type="entry name" value="HU-HIG"/>
</dbReference>